<dbReference type="FunFam" id="2.40.30.170:FF:000010">
    <property type="entry name" value="Efflux RND transporter periplasmic adaptor subunit"/>
    <property type="match status" value="1"/>
</dbReference>
<dbReference type="GO" id="GO:0015562">
    <property type="term" value="F:efflux transmembrane transporter activity"/>
    <property type="evidence" value="ECO:0007669"/>
    <property type="project" value="TreeGrafter"/>
</dbReference>
<evidence type="ECO:0000313" key="5">
    <source>
        <dbReference type="EMBL" id="CAA0106961.1"/>
    </source>
</evidence>
<evidence type="ECO:0000256" key="1">
    <source>
        <dbReference type="ARBA" id="ARBA00009477"/>
    </source>
</evidence>
<dbReference type="Proteomes" id="UP000441399">
    <property type="component" value="Unassembled WGS sequence"/>
</dbReference>
<name>A0A5S9PQN7_9GAMM</name>
<proteinExistence type="inferred from homology"/>
<feature type="domain" description="Multidrug resistance protein MdtA-like alpha-helical hairpin" evidence="2">
    <location>
        <begin position="115"/>
        <end position="183"/>
    </location>
</feature>
<dbReference type="PROSITE" id="PS51257">
    <property type="entry name" value="PROKAR_LIPOPROTEIN"/>
    <property type="match status" value="1"/>
</dbReference>
<dbReference type="InterPro" id="IPR058792">
    <property type="entry name" value="Beta-barrel_RND_2"/>
</dbReference>
<evidence type="ECO:0000313" key="6">
    <source>
        <dbReference type="Proteomes" id="UP000441399"/>
    </source>
</evidence>
<dbReference type="Gene3D" id="2.40.50.100">
    <property type="match status" value="1"/>
</dbReference>
<sequence length="379" mass="40727">MKVRERHMLRQLSWVSVIIVAVSLSCGCAKKHSEVRPLPVRVAVVKAALNADGLSYSASIQPQSQVNVSFRTDGYIREIETRLDKNNFERILQPGDKVSKGEALAHIDTRQYDDNLQQADAQLSSARADLLAASATFRRAKALQKTASITGTDFDGAKRQYSSAEANVSRALASVDEAQLRLSETSLIAPFEGTILKRLIEVGTLVHAGTPGFVLANTRSVKAVFGVPDTVLSAVQLGASIAVMADAYPQQVFSGRVTDIGPAANERTRVFDITVTLANPGDELKPGMVTSLVLPLEIKHGSGVIVPLSSMVENPNNGNFSVFIVESGEPHPLAKRQDVKTSRVIGNNILVTEGLEQGQRVISTGANRVHDGQSLNVVE</sequence>
<dbReference type="NCBIfam" id="TIGR01730">
    <property type="entry name" value="RND_mfp"/>
    <property type="match status" value="1"/>
</dbReference>
<dbReference type="InterPro" id="IPR006143">
    <property type="entry name" value="RND_pump_MFP"/>
</dbReference>
<organism evidence="5 6">
    <name type="scientific">BD1-7 clade bacterium</name>
    <dbReference type="NCBI Taxonomy" id="2029982"/>
    <lineage>
        <taxon>Bacteria</taxon>
        <taxon>Pseudomonadati</taxon>
        <taxon>Pseudomonadota</taxon>
        <taxon>Gammaproteobacteria</taxon>
        <taxon>Cellvibrionales</taxon>
        <taxon>Spongiibacteraceae</taxon>
        <taxon>BD1-7 clade</taxon>
    </lineage>
</organism>
<evidence type="ECO:0000259" key="3">
    <source>
        <dbReference type="Pfam" id="PF25954"/>
    </source>
</evidence>
<evidence type="ECO:0000259" key="2">
    <source>
        <dbReference type="Pfam" id="PF25876"/>
    </source>
</evidence>
<dbReference type="Gene3D" id="2.40.420.20">
    <property type="match status" value="1"/>
</dbReference>
<dbReference type="InterPro" id="IPR058627">
    <property type="entry name" value="MdtA-like_C"/>
</dbReference>
<accession>A0A5S9PQN7</accession>
<dbReference type="Pfam" id="PF25967">
    <property type="entry name" value="RND-MFP_C"/>
    <property type="match status" value="1"/>
</dbReference>
<dbReference type="PANTHER" id="PTHR30469">
    <property type="entry name" value="MULTIDRUG RESISTANCE PROTEIN MDTA"/>
    <property type="match status" value="1"/>
</dbReference>
<comment type="similarity">
    <text evidence="1">Belongs to the membrane fusion protein (MFP) (TC 8.A.1) family.</text>
</comment>
<protein>
    <submittedName>
        <fullName evidence="5">Multidrug resistance protein MdtE</fullName>
    </submittedName>
</protein>
<gene>
    <name evidence="5" type="primary">mdtE_2</name>
    <name evidence="5" type="ORF">OPDIPICF_01128</name>
</gene>
<dbReference type="Pfam" id="PF25876">
    <property type="entry name" value="HH_MFP_RND"/>
    <property type="match status" value="1"/>
</dbReference>
<dbReference type="InterPro" id="IPR058624">
    <property type="entry name" value="MdtA-like_HH"/>
</dbReference>
<dbReference type="GO" id="GO:1990281">
    <property type="term" value="C:efflux pump complex"/>
    <property type="evidence" value="ECO:0007669"/>
    <property type="project" value="TreeGrafter"/>
</dbReference>
<dbReference type="Gene3D" id="1.10.287.470">
    <property type="entry name" value="Helix hairpin bin"/>
    <property type="match status" value="1"/>
</dbReference>
<evidence type="ECO:0000259" key="4">
    <source>
        <dbReference type="Pfam" id="PF25967"/>
    </source>
</evidence>
<feature type="domain" description="CusB-like beta-barrel" evidence="3">
    <location>
        <begin position="225"/>
        <end position="292"/>
    </location>
</feature>
<keyword evidence="6" id="KW-1185">Reference proteome</keyword>
<dbReference type="AlphaFoldDB" id="A0A5S9PQN7"/>
<dbReference type="Gene3D" id="2.40.30.170">
    <property type="match status" value="1"/>
</dbReference>
<dbReference type="SUPFAM" id="SSF111369">
    <property type="entry name" value="HlyD-like secretion proteins"/>
    <property type="match status" value="1"/>
</dbReference>
<dbReference type="EMBL" id="CACSIO010000012">
    <property type="protein sequence ID" value="CAA0106961.1"/>
    <property type="molecule type" value="Genomic_DNA"/>
</dbReference>
<reference evidence="5 6" key="1">
    <citation type="submission" date="2019-11" db="EMBL/GenBank/DDBJ databases">
        <authorList>
            <person name="Holert J."/>
        </authorList>
    </citation>
    <scope>NUCLEOTIDE SEQUENCE [LARGE SCALE GENOMIC DNA]</scope>
    <source>
        <strain evidence="5">SB11_3</strain>
    </source>
</reference>
<feature type="domain" description="Multidrug resistance protein MdtA-like C-terminal permuted SH3" evidence="4">
    <location>
        <begin position="304"/>
        <end position="367"/>
    </location>
</feature>
<dbReference type="Pfam" id="PF25954">
    <property type="entry name" value="Beta-barrel_RND_2"/>
    <property type="match status" value="1"/>
</dbReference>